<dbReference type="Pfam" id="PF07804">
    <property type="entry name" value="HipA_C"/>
    <property type="match status" value="1"/>
</dbReference>
<dbReference type="InterPro" id="IPR052028">
    <property type="entry name" value="HipA_Ser/Thr_kinase"/>
</dbReference>
<dbReference type="NCBIfam" id="TIGR03071">
    <property type="entry name" value="couple_hipA"/>
    <property type="match status" value="1"/>
</dbReference>
<evidence type="ECO:0000256" key="1">
    <source>
        <dbReference type="ARBA" id="ARBA00010164"/>
    </source>
</evidence>
<evidence type="ECO:0000313" key="6">
    <source>
        <dbReference type="EMBL" id="QFG67332.1"/>
    </source>
</evidence>
<dbReference type="Gene3D" id="1.10.1070.20">
    <property type="match status" value="1"/>
</dbReference>
<proteinExistence type="inferred from homology"/>
<dbReference type="Pfam" id="PF13657">
    <property type="entry name" value="Couple_hipA"/>
    <property type="match status" value="1"/>
</dbReference>
<keyword evidence="3" id="KW-0418">Kinase</keyword>
<accession>A0A5J6V2H5</accession>
<dbReference type="RefSeq" id="WP_158059730.1">
    <property type="nucleotide sequence ID" value="NZ_CP044427.1"/>
</dbReference>
<evidence type="ECO:0000259" key="5">
    <source>
        <dbReference type="Pfam" id="PF13657"/>
    </source>
</evidence>
<feature type="domain" description="HipA N-terminal subdomain 1" evidence="5">
    <location>
        <begin position="5"/>
        <end position="104"/>
    </location>
</feature>
<name>A0A5J6V2H5_9MICO</name>
<feature type="domain" description="HipA-like C-terminal" evidence="4">
    <location>
        <begin position="152"/>
        <end position="386"/>
    </location>
</feature>
<evidence type="ECO:0000256" key="2">
    <source>
        <dbReference type="ARBA" id="ARBA00022679"/>
    </source>
</evidence>
<gene>
    <name evidence="6" type="ORF">FY030_00070</name>
</gene>
<dbReference type="KEGG" id="serw:FY030_00070"/>
<dbReference type="PANTHER" id="PTHR37419:SF1">
    <property type="entry name" value="SERINE_THREONINE-PROTEIN KINASE TOXIN HIPA"/>
    <property type="match status" value="1"/>
</dbReference>
<dbReference type="GO" id="GO:0004674">
    <property type="term" value="F:protein serine/threonine kinase activity"/>
    <property type="evidence" value="ECO:0007669"/>
    <property type="project" value="TreeGrafter"/>
</dbReference>
<keyword evidence="7" id="KW-1185">Reference proteome</keyword>
<reference evidence="6 7" key="1">
    <citation type="submission" date="2019-09" db="EMBL/GenBank/DDBJ databases">
        <title>Serinicoccus pratensis sp. nov., isolated from meadow soil.</title>
        <authorList>
            <person name="Zhang W."/>
        </authorList>
    </citation>
    <scope>NUCLEOTIDE SEQUENCE [LARGE SCALE GENOMIC DNA]</scope>
    <source>
        <strain evidence="6 7">W204</strain>
    </source>
</reference>
<dbReference type="InterPro" id="IPR012893">
    <property type="entry name" value="HipA-like_C"/>
</dbReference>
<dbReference type="Proteomes" id="UP000326546">
    <property type="component" value="Chromosome"/>
</dbReference>
<dbReference type="OrthoDB" id="3182374at2"/>
<dbReference type="EMBL" id="CP044427">
    <property type="protein sequence ID" value="QFG67332.1"/>
    <property type="molecule type" value="Genomic_DNA"/>
</dbReference>
<dbReference type="InterPro" id="IPR017508">
    <property type="entry name" value="HipA_N1"/>
</dbReference>
<keyword evidence="2" id="KW-0808">Transferase</keyword>
<evidence type="ECO:0000256" key="3">
    <source>
        <dbReference type="ARBA" id="ARBA00022777"/>
    </source>
</evidence>
<comment type="similarity">
    <text evidence="1">Belongs to the HipA Ser/Thr kinase family.</text>
</comment>
<dbReference type="AlphaFoldDB" id="A0A5J6V2H5"/>
<protein>
    <submittedName>
        <fullName evidence="6">Type II toxin-antitoxin system HipA family toxin</fullName>
    </submittedName>
</protein>
<dbReference type="GO" id="GO:0005829">
    <property type="term" value="C:cytosol"/>
    <property type="evidence" value="ECO:0007669"/>
    <property type="project" value="TreeGrafter"/>
</dbReference>
<organism evidence="6 7">
    <name type="scientific">Ornithinimicrobium pratense</name>
    <dbReference type="NCBI Taxonomy" id="2593973"/>
    <lineage>
        <taxon>Bacteria</taxon>
        <taxon>Bacillati</taxon>
        <taxon>Actinomycetota</taxon>
        <taxon>Actinomycetes</taxon>
        <taxon>Micrococcales</taxon>
        <taxon>Ornithinimicrobiaceae</taxon>
        <taxon>Ornithinimicrobium</taxon>
    </lineage>
</organism>
<evidence type="ECO:0000259" key="4">
    <source>
        <dbReference type="Pfam" id="PF07804"/>
    </source>
</evidence>
<evidence type="ECO:0000313" key="7">
    <source>
        <dbReference type="Proteomes" id="UP000326546"/>
    </source>
</evidence>
<sequence>MTAYLNVYLDGILAGQLAQAPAGALAFAYDGAYTARASPTPLSLSMPLSGSRHSNRVVSAWLEGLLPDNLAVREEWARRFEVSPRNPFALLRHVGRDAAGAVQVLPVDVDPPDAAQRTGDVRRLTHDELSDLLLRLTVRDHGWEVGAGSGRWSLAGAQNKVALHRLDDGGWGVPQDATPTTHILKPTRADTRFEDLHVNEFVCLRAAGLLGLRVARVDLVDVGGAKTLVATRYDRGRGQDGVWLRLHQEDLLQAMSYPRSKKYQSDGGPSVKNVASLLSTLALADRDAVRSAFFDAFAFNVLVGGTDAHAKNYSLLLRGQRVAMAPLYDVASYAPYLKKGEAVRSSMKVGRTWLVRDVTVEDWVTVGLSLGLEATEAVDRAERLRTGLPEAVLAAAEEAPAPFVEGARSVAAAVAEQGHLTAPRLPRSPHAQPT</sequence>
<dbReference type="PANTHER" id="PTHR37419">
    <property type="entry name" value="SERINE/THREONINE-PROTEIN KINASE TOXIN HIPA"/>
    <property type="match status" value="1"/>
</dbReference>